<feature type="compositionally biased region" description="Acidic residues" evidence="1">
    <location>
        <begin position="127"/>
        <end position="136"/>
    </location>
</feature>
<dbReference type="OrthoDB" id="9904556at2"/>
<feature type="region of interest" description="Disordered" evidence="1">
    <location>
        <begin position="115"/>
        <end position="136"/>
    </location>
</feature>
<proteinExistence type="predicted"/>
<gene>
    <name evidence="3" type="ORF">SAMN05920897_11051</name>
</gene>
<keyword evidence="2" id="KW-0472">Membrane</keyword>
<evidence type="ECO:0000256" key="2">
    <source>
        <dbReference type="SAM" id="Phobius"/>
    </source>
</evidence>
<keyword evidence="2" id="KW-1133">Transmembrane helix</keyword>
<feature type="transmembrane region" description="Helical" evidence="2">
    <location>
        <begin position="70"/>
        <end position="86"/>
    </location>
</feature>
<evidence type="ECO:0000313" key="4">
    <source>
        <dbReference type="Proteomes" id="UP000186400"/>
    </source>
</evidence>
<dbReference type="Proteomes" id="UP000186400">
    <property type="component" value="Unassembled WGS sequence"/>
</dbReference>
<accession>A0A1N6TH81</accession>
<dbReference type="EMBL" id="FTMS01000010">
    <property type="protein sequence ID" value="SIQ52456.1"/>
    <property type="molecule type" value="Genomic_DNA"/>
</dbReference>
<reference evidence="3 4" key="1">
    <citation type="submission" date="2017-01" db="EMBL/GenBank/DDBJ databases">
        <authorList>
            <person name="Mah S.A."/>
            <person name="Swanson W.J."/>
            <person name="Moy G.W."/>
            <person name="Vacquier V.D."/>
        </authorList>
    </citation>
    <scope>NUCLEOTIDE SEQUENCE [LARGE SCALE GENOMIC DNA]</scope>
    <source>
        <strain evidence="3 4">ASpG1</strain>
    </source>
</reference>
<name>A0A1N6TH81_9SPIO</name>
<feature type="transmembrane region" description="Helical" evidence="2">
    <location>
        <begin position="16"/>
        <end position="31"/>
    </location>
</feature>
<evidence type="ECO:0000256" key="1">
    <source>
        <dbReference type="SAM" id="MobiDB-lite"/>
    </source>
</evidence>
<dbReference type="AlphaFoldDB" id="A0A1N6TH81"/>
<feature type="transmembrane region" description="Helical" evidence="2">
    <location>
        <begin position="43"/>
        <end position="64"/>
    </location>
</feature>
<evidence type="ECO:0000313" key="3">
    <source>
        <dbReference type="EMBL" id="SIQ52456.1"/>
    </source>
</evidence>
<organism evidence="3 4">
    <name type="scientific">Alkalispirochaeta americana</name>
    <dbReference type="NCBI Taxonomy" id="159291"/>
    <lineage>
        <taxon>Bacteria</taxon>
        <taxon>Pseudomonadati</taxon>
        <taxon>Spirochaetota</taxon>
        <taxon>Spirochaetia</taxon>
        <taxon>Spirochaetales</taxon>
        <taxon>Spirochaetaceae</taxon>
        <taxon>Alkalispirochaeta</taxon>
    </lineage>
</organism>
<dbReference type="RefSeq" id="WP_076488898.1">
    <property type="nucleotide sequence ID" value="NZ_FTMS01000010.1"/>
</dbReference>
<keyword evidence="4" id="KW-1185">Reference proteome</keyword>
<protein>
    <submittedName>
        <fullName evidence="3">Uncharacterized protein</fullName>
    </submittedName>
</protein>
<keyword evidence="2" id="KW-0812">Transmembrane</keyword>
<sequence>MNLFESQTISQVASDYFYWIFIGLLLVNLSQRRHGMKAHKKRLATFFYALTAMVLYFGGVTIIRYGGNDTWFIALLLTALLLLGTFRTHTMPFAVRCAKTGKRLDTQTFLYRDSNTLPEAEPRPEAADEPQDTPEA</sequence>
<dbReference type="STRING" id="159291.SAMN05920897_11051"/>